<proteinExistence type="predicted"/>
<organism evidence="2 3">
    <name type="scientific">Cryptolaemus montrouzieri</name>
    <dbReference type="NCBI Taxonomy" id="559131"/>
    <lineage>
        <taxon>Eukaryota</taxon>
        <taxon>Metazoa</taxon>
        <taxon>Ecdysozoa</taxon>
        <taxon>Arthropoda</taxon>
        <taxon>Hexapoda</taxon>
        <taxon>Insecta</taxon>
        <taxon>Pterygota</taxon>
        <taxon>Neoptera</taxon>
        <taxon>Endopterygota</taxon>
        <taxon>Coleoptera</taxon>
        <taxon>Polyphaga</taxon>
        <taxon>Cucujiformia</taxon>
        <taxon>Coccinelloidea</taxon>
        <taxon>Coccinellidae</taxon>
        <taxon>Scymninae</taxon>
        <taxon>Scymnini</taxon>
        <taxon>Cryptolaemus</taxon>
    </lineage>
</organism>
<feature type="compositionally biased region" description="Basic and acidic residues" evidence="1">
    <location>
        <begin position="74"/>
        <end position="90"/>
    </location>
</feature>
<evidence type="ECO:0000313" key="3">
    <source>
        <dbReference type="Proteomes" id="UP001516400"/>
    </source>
</evidence>
<reference evidence="2 3" key="1">
    <citation type="journal article" date="2021" name="BMC Biol.">
        <title>Horizontally acquired antibacterial genes associated with adaptive radiation of ladybird beetles.</title>
        <authorList>
            <person name="Li H.S."/>
            <person name="Tang X.F."/>
            <person name="Huang Y.H."/>
            <person name="Xu Z.Y."/>
            <person name="Chen M.L."/>
            <person name="Du X.Y."/>
            <person name="Qiu B.Y."/>
            <person name="Chen P.T."/>
            <person name="Zhang W."/>
            <person name="Slipinski A."/>
            <person name="Escalona H.E."/>
            <person name="Waterhouse R.M."/>
            <person name="Zwick A."/>
            <person name="Pang H."/>
        </authorList>
    </citation>
    <scope>NUCLEOTIDE SEQUENCE [LARGE SCALE GENOMIC DNA]</scope>
    <source>
        <strain evidence="2">SYSU2018</strain>
    </source>
</reference>
<feature type="region of interest" description="Disordered" evidence="1">
    <location>
        <begin position="55"/>
        <end position="90"/>
    </location>
</feature>
<dbReference type="AlphaFoldDB" id="A0ABD2PA61"/>
<name>A0ABD2PA61_9CUCU</name>
<accession>A0ABD2PA61</accession>
<evidence type="ECO:0000313" key="2">
    <source>
        <dbReference type="EMBL" id="KAL3287884.1"/>
    </source>
</evidence>
<protein>
    <submittedName>
        <fullName evidence="2">Uncharacterized protein</fullName>
    </submittedName>
</protein>
<dbReference type="EMBL" id="JABFTP020000185">
    <property type="protein sequence ID" value="KAL3287884.1"/>
    <property type="molecule type" value="Genomic_DNA"/>
</dbReference>
<sequence length="160" mass="18880">MLEITLVSEEEYEELKKEHLQVKSQIENLKVQNHSIRQKLKTKLVTKIRKKSQNITMEQETNESHSKKYCKAVKTKEKPERDDYLNGKPRKEINMKAKYQERVYLKKTEGVSKIKKKSNKSDAQSKNGLVTFAGERTESSNLKNHQLQRVYLYQKPIRGK</sequence>
<evidence type="ECO:0000256" key="1">
    <source>
        <dbReference type="SAM" id="MobiDB-lite"/>
    </source>
</evidence>
<gene>
    <name evidence="2" type="ORF">HHI36_002342</name>
</gene>
<keyword evidence="3" id="KW-1185">Reference proteome</keyword>
<comment type="caution">
    <text evidence="2">The sequence shown here is derived from an EMBL/GenBank/DDBJ whole genome shotgun (WGS) entry which is preliminary data.</text>
</comment>
<dbReference type="Proteomes" id="UP001516400">
    <property type="component" value="Unassembled WGS sequence"/>
</dbReference>